<dbReference type="GO" id="GO:0000428">
    <property type="term" value="C:DNA-directed RNA polymerase complex"/>
    <property type="evidence" value="ECO:0007669"/>
    <property type="project" value="UniProtKB-KW"/>
</dbReference>
<comment type="caution">
    <text evidence="14">The sequence shown here is derived from an EMBL/GenBank/DDBJ whole genome shotgun (WGS) entry which is preliminary data.</text>
</comment>
<evidence type="ECO:0000256" key="1">
    <source>
        <dbReference type="ARBA" id="ARBA00008798"/>
    </source>
</evidence>
<dbReference type="PROSITE" id="PS50044">
    <property type="entry name" value="SIGMA54_3"/>
    <property type="match status" value="1"/>
</dbReference>
<evidence type="ECO:0000313" key="14">
    <source>
        <dbReference type="EMBL" id="ORE89108.1"/>
    </source>
</evidence>
<evidence type="ECO:0000259" key="13">
    <source>
        <dbReference type="Pfam" id="PF04963"/>
    </source>
</evidence>
<feature type="compositionally biased region" description="Basic and acidic residues" evidence="11">
    <location>
        <begin position="62"/>
        <end position="77"/>
    </location>
</feature>
<evidence type="ECO:0000256" key="2">
    <source>
        <dbReference type="ARBA" id="ARBA00019942"/>
    </source>
</evidence>
<sequence>MKHALGLKLSQGLSLTPALQQAIKLLQMSTLDLQQEIQDALEGNLMLEREDADGEVEVAVSNEEREERPSSETRDNAEVGESDQIPDELPNDFEWDDVYTGSSSGDREADQALYDYRQANIHSGPDLKTHLQDQVALEDLSDAEALAMDHLIDALDERGFLSGEDISLDDIATRCGLSEDAMDALLARLQACDPSGVGARDLSECLLIQLASLPESPSRALARCLVRDHLDALGQPNPYQRLRHILPGPEVSEEAFEQALSLLRGLTLDPGAGFIPHEQQYVAPDVYVRKIEGRWQASINPDIAPKLRINGTYQDLVKRADNSPDQKLLKQHLQEARYFLHSLKSRNETLLKVAQEIVDRQRGFLEYGPEAMRPLVLRDIAGQLGIHESTVSRATAHKYMHTPRGLYELKYFFSSAVSTAEGGSCSATAIQAMIRRLVNEENPAKPLSDNRLTQILKDEGIQVARRTVAKYREGMNIPPSHERKRMA</sequence>
<dbReference type="InterPro" id="IPR007634">
    <property type="entry name" value="RNA_pol_sigma_54_DNA-bd"/>
</dbReference>
<dbReference type="GO" id="GO:0016779">
    <property type="term" value="F:nucleotidyltransferase activity"/>
    <property type="evidence" value="ECO:0007669"/>
    <property type="project" value="UniProtKB-KW"/>
</dbReference>
<feature type="domain" description="RNA polymerase sigma factor 54 DNA-binding" evidence="12">
    <location>
        <begin position="327"/>
        <end position="485"/>
    </location>
</feature>
<dbReference type="PIRSF" id="PIRSF000774">
    <property type="entry name" value="RpoN"/>
    <property type="match status" value="1"/>
</dbReference>
<dbReference type="NCBIfam" id="NF009118">
    <property type="entry name" value="PRK12469.1"/>
    <property type="match status" value="1"/>
</dbReference>
<feature type="compositionally biased region" description="Acidic residues" evidence="11">
    <location>
        <begin position="78"/>
        <end position="97"/>
    </location>
</feature>
<keyword evidence="8 10" id="KW-0238">DNA-binding</keyword>
<evidence type="ECO:0000256" key="3">
    <source>
        <dbReference type="ARBA" id="ARBA00022478"/>
    </source>
</evidence>
<protein>
    <recommendedName>
        <fullName evidence="2 10">RNA polymerase sigma-54 factor</fullName>
    </recommendedName>
</protein>
<dbReference type="Proteomes" id="UP000192342">
    <property type="component" value="Unassembled WGS sequence"/>
</dbReference>
<dbReference type="NCBIfam" id="TIGR02395">
    <property type="entry name" value="rpoN_sigma"/>
    <property type="match status" value="1"/>
</dbReference>
<dbReference type="PROSITE" id="PS00718">
    <property type="entry name" value="SIGMA54_2"/>
    <property type="match status" value="1"/>
</dbReference>
<keyword evidence="4 10" id="KW-0808">Transferase</keyword>
<evidence type="ECO:0000256" key="7">
    <source>
        <dbReference type="ARBA" id="ARBA00023082"/>
    </source>
</evidence>
<dbReference type="InterPro" id="IPR038709">
    <property type="entry name" value="RpoN_core-bd_sf"/>
</dbReference>
<dbReference type="GO" id="GO:0001216">
    <property type="term" value="F:DNA-binding transcription activator activity"/>
    <property type="evidence" value="ECO:0007669"/>
    <property type="project" value="InterPro"/>
</dbReference>
<keyword evidence="9 10" id="KW-0804">Transcription</keyword>
<dbReference type="Pfam" id="PF04552">
    <property type="entry name" value="Sigma54_DBD"/>
    <property type="match status" value="1"/>
</dbReference>
<dbReference type="STRING" id="1317117.ATO7_04495"/>
<keyword evidence="3 10" id="KW-0240">DNA-directed RNA polymerase</keyword>
<dbReference type="AlphaFoldDB" id="A0A1Y1SHQ7"/>
<dbReference type="PRINTS" id="PR00045">
    <property type="entry name" value="SIGMA54FCT"/>
</dbReference>
<name>A0A1Y1SHQ7_9GAMM</name>
<gene>
    <name evidence="14" type="ORF">ATO7_04495</name>
</gene>
<evidence type="ECO:0000256" key="9">
    <source>
        <dbReference type="ARBA" id="ARBA00023163"/>
    </source>
</evidence>
<feature type="domain" description="RNA polymerase sigma factor 54 core-binding" evidence="13">
    <location>
        <begin position="121"/>
        <end position="313"/>
    </location>
</feature>
<reference evidence="14 15" key="1">
    <citation type="submission" date="2013-04" db="EMBL/GenBank/DDBJ databases">
        <title>Oceanococcus atlanticus 22II-S10r2 Genome Sequencing.</title>
        <authorList>
            <person name="Lai Q."/>
            <person name="Li G."/>
            <person name="Shao Z."/>
        </authorList>
    </citation>
    <scope>NUCLEOTIDE SEQUENCE [LARGE SCALE GENOMIC DNA]</scope>
    <source>
        <strain evidence="14 15">22II-S10r2</strain>
    </source>
</reference>
<dbReference type="Pfam" id="PF04963">
    <property type="entry name" value="Sigma54_CBD"/>
    <property type="match status" value="1"/>
</dbReference>
<proteinExistence type="inferred from homology"/>
<evidence type="ECO:0000256" key="11">
    <source>
        <dbReference type="SAM" id="MobiDB-lite"/>
    </source>
</evidence>
<dbReference type="GO" id="GO:0006352">
    <property type="term" value="P:DNA-templated transcription initiation"/>
    <property type="evidence" value="ECO:0007669"/>
    <property type="project" value="InterPro"/>
</dbReference>
<dbReference type="Gene3D" id="1.10.10.60">
    <property type="entry name" value="Homeodomain-like"/>
    <property type="match status" value="1"/>
</dbReference>
<accession>A0A1Y1SHQ7</accession>
<dbReference type="PANTHER" id="PTHR32248">
    <property type="entry name" value="RNA POLYMERASE SIGMA-54 FACTOR"/>
    <property type="match status" value="1"/>
</dbReference>
<keyword evidence="15" id="KW-1185">Reference proteome</keyword>
<feature type="region of interest" description="Disordered" evidence="11">
    <location>
        <begin position="51"/>
        <end position="106"/>
    </location>
</feature>
<dbReference type="InterPro" id="IPR007046">
    <property type="entry name" value="RNA_pol_sigma_54_core-bd"/>
</dbReference>
<dbReference type="GO" id="GO:0016987">
    <property type="term" value="F:sigma factor activity"/>
    <property type="evidence" value="ECO:0007669"/>
    <property type="project" value="UniProtKB-KW"/>
</dbReference>
<evidence type="ECO:0000256" key="8">
    <source>
        <dbReference type="ARBA" id="ARBA00023125"/>
    </source>
</evidence>
<evidence type="ECO:0000256" key="4">
    <source>
        <dbReference type="ARBA" id="ARBA00022679"/>
    </source>
</evidence>
<dbReference type="PROSITE" id="PS00717">
    <property type="entry name" value="SIGMA54_1"/>
    <property type="match status" value="1"/>
</dbReference>
<dbReference type="EMBL" id="AQQV01000001">
    <property type="protein sequence ID" value="ORE89108.1"/>
    <property type="molecule type" value="Genomic_DNA"/>
</dbReference>
<evidence type="ECO:0000313" key="15">
    <source>
        <dbReference type="Proteomes" id="UP000192342"/>
    </source>
</evidence>
<dbReference type="OrthoDB" id="9814402at2"/>
<dbReference type="Gene3D" id="1.10.10.1330">
    <property type="entry name" value="RNA polymerase sigma-54 factor, core-binding domain"/>
    <property type="match status" value="1"/>
</dbReference>
<dbReference type="Pfam" id="PF00309">
    <property type="entry name" value="Sigma54_AID"/>
    <property type="match status" value="1"/>
</dbReference>
<comment type="function">
    <text evidence="10">Sigma factors are initiation factors that promote the attachment of RNA polymerase to specific initiation sites and are then released.</text>
</comment>
<keyword evidence="5 10" id="KW-0548">Nucleotidyltransferase</keyword>
<evidence type="ECO:0000256" key="5">
    <source>
        <dbReference type="ARBA" id="ARBA00022695"/>
    </source>
</evidence>
<dbReference type="RefSeq" id="WP_083559929.1">
    <property type="nucleotide sequence ID" value="NZ_AQQV01000001.1"/>
</dbReference>
<dbReference type="PANTHER" id="PTHR32248:SF4">
    <property type="entry name" value="RNA POLYMERASE SIGMA-54 FACTOR"/>
    <property type="match status" value="1"/>
</dbReference>
<dbReference type="InterPro" id="IPR000394">
    <property type="entry name" value="RNA_pol_sigma_54"/>
</dbReference>
<evidence type="ECO:0000259" key="12">
    <source>
        <dbReference type="Pfam" id="PF04552"/>
    </source>
</evidence>
<keyword evidence="7 10" id="KW-0731">Sigma factor</keyword>
<keyword evidence="6 10" id="KW-0805">Transcription regulation</keyword>
<evidence type="ECO:0000256" key="10">
    <source>
        <dbReference type="PIRNR" id="PIRNR000774"/>
    </source>
</evidence>
<organism evidence="14 15">
    <name type="scientific">Oceanococcus atlanticus</name>
    <dbReference type="NCBI Taxonomy" id="1317117"/>
    <lineage>
        <taxon>Bacteria</taxon>
        <taxon>Pseudomonadati</taxon>
        <taxon>Pseudomonadota</taxon>
        <taxon>Gammaproteobacteria</taxon>
        <taxon>Chromatiales</taxon>
        <taxon>Oceanococcaceae</taxon>
        <taxon>Oceanococcus</taxon>
    </lineage>
</organism>
<dbReference type="GO" id="GO:0003677">
    <property type="term" value="F:DNA binding"/>
    <property type="evidence" value="ECO:0007669"/>
    <property type="project" value="UniProtKB-KW"/>
</dbReference>
<comment type="similarity">
    <text evidence="1 10">Belongs to the sigma-54 factor family.</text>
</comment>
<dbReference type="NCBIfam" id="NF004595">
    <property type="entry name" value="PRK05932.1-2"/>
    <property type="match status" value="1"/>
</dbReference>
<evidence type="ECO:0000256" key="6">
    <source>
        <dbReference type="ARBA" id="ARBA00023015"/>
    </source>
</evidence>